<keyword evidence="3" id="KW-0813">Transport</keyword>
<evidence type="ECO:0000256" key="14">
    <source>
        <dbReference type="SAM" id="MobiDB-lite"/>
    </source>
</evidence>
<dbReference type="InterPro" id="IPR013525">
    <property type="entry name" value="ABC2_TM"/>
</dbReference>
<dbReference type="InterPro" id="IPR034003">
    <property type="entry name" value="ABCG_PDR_2"/>
</dbReference>
<evidence type="ECO:0000256" key="1">
    <source>
        <dbReference type="ARBA" id="ARBA00004651"/>
    </source>
</evidence>
<evidence type="ECO:0000256" key="5">
    <source>
        <dbReference type="ARBA" id="ARBA00022692"/>
    </source>
</evidence>
<evidence type="ECO:0000256" key="12">
    <source>
        <dbReference type="ARBA" id="ARBA00047823"/>
    </source>
</evidence>
<feature type="region of interest" description="Disordered" evidence="14">
    <location>
        <begin position="1"/>
        <end position="165"/>
    </location>
</feature>
<reference evidence="17" key="1">
    <citation type="journal article" date="2023" name="Mol. Phylogenet. Evol.">
        <title>Genome-scale phylogeny and comparative genomics of the fungal order Sordariales.</title>
        <authorList>
            <person name="Hensen N."/>
            <person name="Bonometti L."/>
            <person name="Westerberg I."/>
            <person name="Brannstrom I.O."/>
            <person name="Guillou S."/>
            <person name="Cros-Aarteil S."/>
            <person name="Calhoun S."/>
            <person name="Haridas S."/>
            <person name="Kuo A."/>
            <person name="Mondo S."/>
            <person name="Pangilinan J."/>
            <person name="Riley R."/>
            <person name="LaButti K."/>
            <person name="Andreopoulos B."/>
            <person name="Lipzen A."/>
            <person name="Chen C."/>
            <person name="Yan M."/>
            <person name="Daum C."/>
            <person name="Ng V."/>
            <person name="Clum A."/>
            <person name="Steindorff A."/>
            <person name="Ohm R.A."/>
            <person name="Martin F."/>
            <person name="Silar P."/>
            <person name="Natvig D.O."/>
            <person name="Lalanne C."/>
            <person name="Gautier V."/>
            <person name="Ament-Velasquez S.L."/>
            <person name="Kruys A."/>
            <person name="Hutchinson M.I."/>
            <person name="Powell A.J."/>
            <person name="Barry K."/>
            <person name="Miller A.N."/>
            <person name="Grigoriev I.V."/>
            <person name="Debuchy R."/>
            <person name="Gladieux P."/>
            <person name="Hiltunen Thoren M."/>
            <person name="Johannesson H."/>
        </authorList>
    </citation>
    <scope>NUCLEOTIDE SEQUENCE</scope>
    <source>
        <strain evidence="17">CBS 958.72</strain>
    </source>
</reference>
<dbReference type="SUPFAM" id="SSF52540">
    <property type="entry name" value="P-loop containing nucleoside triphosphate hydrolases"/>
    <property type="match status" value="2"/>
</dbReference>
<feature type="transmembrane region" description="Helical" evidence="15">
    <location>
        <begin position="1402"/>
        <end position="1422"/>
    </location>
</feature>
<evidence type="ECO:0000313" key="18">
    <source>
        <dbReference type="Proteomes" id="UP001287356"/>
    </source>
</evidence>
<feature type="domain" description="ABC transporter" evidence="16">
    <location>
        <begin position="926"/>
        <end position="1164"/>
    </location>
</feature>
<dbReference type="InterPro" id="IPR003593">
    <property type="entry name" value="AAA+_ATPase"/>
</dbReference>
<keyword evidence="8" id="KW-0067">ATP-binding</keyword>
<sequence length="1586" mass="176297">MFGQTPEEAFRRRAAEAYPDDLHRRDENQIAHNDQDDNDHDQGKEHDVEQSGETTQIPSPEVESIADGTWGERDIGGPVSQRLAMQDFDQLTTRLSATQSRASRATGTTQKSNARRGSFFRRMASRVSGKSERRPGTSGPPDGDEDDEDAEEQADDQASSAHEQDDFHLENFMRDGHLEPRTASGESTKKVGVVFKNLSVKGVASGTSFVRSLPEAVLGTFGPDLYGLLSNWFPVLRFGHQTAELRTLINDFTGVVRHGEMMLVLGRPGSGCSTFLRVIANNRGSYAAVEGEVSYSGISAEEADKHYRGEVVYNGEDDQHMPTLTVGQTLKFSLLNKTKKHLRDDLGLISDALLRMFAIKHTENTLVGSAYVRGVSGGERKRVSIAETLATKSTVACWDNSTRGLDASTALDYARSLRIMTDVSDRTTITTLYQAGEGIYELMDKVLVIDEGRMLYQGPAKEARQYFEDLGFFAPPRQTTADFLTSICDPSIRQFREGYEDRCPKTAAEIEKAFRESPAYQKLLADVKDFEQHLEKTGHADAKTFQATVQEQKSRRVATRSNYTVSFWKQVLACTRREFWLLWGNKTELYTKYFIVISMGFVVSSLFYNTPETTAGAFLRGGVAFFSIIFLGWLQLAELMKAVSGRVIVARHKEYAFYRPSAVNLARALTDIPVLLAQVVIFGVIMYFMTNLALEPGKFFIYLLFIYVTTFCFTALYRMFAALSPTIDDAVRFSGVALNLLIIYTGYVVAKPVLLSQKIWFGWIFYINPAAYAFEAVLTNEFHGRIMQCAPEQLVPQGPGILPENQGCALPGSQPGRNSVSGDDYLGVQYDYTRAHLWRNFGVVIAFSVLYLLVTVVATEMFSFVGSGAGALVFKKSKKSKKLVKAAGKPDEEKGASSGESSAGALSAQLTQDEVLGSLAKSEKIFTWENVSYTVPTPQGPKQLLNKINGYAKPGVMVALMGASGAGKTTLLNTLSQRQTVGVVSGDMLVDGKVLGNEFQRSTGFVEQMDLHDETATIREALEFSALLRQSRETPRHEKLEYVDKIIDLLELQDIQDAIIASLGVEQKKRLTIGVELAAKPSLLLFLDEPTSGLDSQSAFSIVRFLRKLCAAGQAVVCTIHQPSSDLIQEFDKILALNPGGNVFYFGPVGNNGSAVIDYFAERGVHCPPGKNVAEFILETAAKGGRRPDGTRINWNREWRNSAQNKELADEIQRIKAERSKLQDSAETIAGQHQFAAPVTAQIIHLTKRMFIHQWRDPSYMYSRLFVSVIVGIFNGFTFWKLGNSVADMQNRMFTLFLIIMIPATVLNSVVPKFYTNRALWEAREHPSRIYGWVAFCTAEILSEIPGSIIAGTVYWLLWYLPTGLPTEAPAAGYVYLMTLLFYLFQASWGQWITAWAPDFTVISNVLPFFLVIFSLFNGVVVPYNQFNVFWKYWLYYLNPSTYYIAGVLSATLIGQPVVCADSEAAYFNPPSGQTCLDFAGAFVRQAGQGYLIDPNATTNCGYCPYGSGNEYLTALNVKPSDKWRNFGIFLAFCVSNWALVYFFIYTVRIKGWTFGFGWVLGAVGKGINGIKGLFTRKEKAKEVEA</sequence>
<dbReference type="GO" id="GO:0005886">
    <property type="term" value="C:plasma membrane"/>
    <property type="evidence" value="ECO:0007669"/>
    <property type="project" value="UniProtKB-SubCell"/>
</dbReference>
<evidence type="ECO:0000256" key="11">
    <source>
        <dbReference type="ARBA" id="ARBA00023180"/>
    </source>
</evidence>
<feature type="transmembrane region" description="Helical" evidence="15">
    <location>
        <begin position="1292"/>
        <end position="1311"/>
    </location>
</feature>
<dbReference type="EMBL" id="JAULSN010000007">
    <property type="protein sequence ID" value="KAK3367358.1"/>
    <property type="molecule type" value="Genomic_DNA"/>
</dbReference>
<evidence type="ECO:0000256" key="9">
    <source>
        <dbReference type="ARBA" id="ARBA00022989"/>
    </source>
</evidence>
<evidence type="ECO:0000313" key="17">
    <source>
        <dbReference type="EMBL" id="KAK3367358.1"/>
    </source>
</evidence>
<keyword evidence="5 15" id="KW-0812">Transmembrane</keyword>
<feature type="transmembrane region" description="Helical" evidence="15">
    <location>
        <begin position="841"/>
        <end position="874"/>
    </location>
</feature>
<keyword evidence="11" id="KW-0325">Glycoprotein</keyword>
<feature type="compositionally biased region" description="Acidic residues" evidence="14">
    <location>
        <begin position="142"/>
        <end position="155"/>
    </location>
</feature>
<evidence type="ECO:0000256" key="15">
    <source>
        <dbReference type="SAM" id="Phobius"/>
    </source>
</evidence>
<dbReference type="GO" id="GO:0005524">
    <property type="term" value="F:ATP binding"/>
    <property type="evidence" value="ECO:0007669"/>
    <property type="project" value="UniProtKB-KW"/>
</dbReference>
<feature type="transmembrane region" description="Helical" evidence="15">
    <location>
        <begin position="1552"/>
        <end position="1571"/>
    </location>
</feature>
<comment type="catalytic activity">
    <reaction evidence="12">
        <text>voriconazole(in) + ATP + H2O = voriconazole(out) + ADP + phosphate + H(+)</text>
        <dbReference type="Rhea" id="RHEA:61912"/>
        <dbReference type="ChEBI" id="CHEBI:10023"/>
        <dbReference type="ChEBI" id="CHEBI:15377"/>
        <dbReference type="ChEBI" id="CHEBI:15378"/>
        <dbReference type="ChEBI" id="CHEBI:30616"/>
        <dbReference type="ChEBI" id="CHEBI:43474"/>
        <dbReference type="ChEBI" id="CHEBI:456216"/>
    </reaction>
    <physiologicalReaction direction="left-to-right" evidence="12">
        <dbReference type="Rhea" id="RHEA:61913"/>
    </physiologicalReaction>
</comment>
<keyword evidence="4" id="KW-1003">Cell membrane</keyword>
<dbReference type="Pfam" id="PF14510">
    <property type="entry name" value="ABC_trans_N"/>
    <property type="match status" value="1"/>
</dbReference>
<feature type="transmembrane region" description="Helical" evidence="15">
    <location>
        <begin position="674"/>
        <end position="693"/>
    </location>
</feature>
<feature type="transmembrane region" description="Helical" evidence="15">
    <location>
        <begin position="1527"/>
        <end position="1546"/>
    </location>
</feature>
<feature type="transmembrane region" description="Helical" evidence="15">
    <location>
        <begin position="730"/>
        <end position="750"/>
    </location>
</feature>
<feature type="compositionally biased region" description="Low complexity" evidence="14">
    <location>
        <begin position="896"/>
        <end position="905"/>
    </location>
</feature>
<evidence type="ECO:0000256" key="3">
    <source>
        <dbReference type="ARBA" id="ARBA00022448"/>
    </source>
</evidence>
<organism evidence="17 18">
    <name type="scientific">Lasiosphaeria ovina</name>
    <dbReference type="NCBI Taxonomy" id="92902"/>
    <lineage>
        <taxon>Eukaryota</taxon>
        <taxon>Fungi</taxon>
        <taxon>Dikarya</taxon>
        <taxon>Ascomycota</taxon>
        <taxon>Pezizomycotina</taxon>
        <taxon>Sordariomycetes</taxon>
        <taxon>Sordariomycetidae</taxon>
        <taxon>Sordariales</taxon>
        <taxon>Lasiosphaeriaceae</taxon>
        <taxon>Lasiosphaeria</taxon>
    </lineage>
</organism>
<feature type="transmembrane region" description="Helical" evidence="15">
    <location>
        <begin position="593"/>
        <end position="611"/>
    </location>
</feature>
<dbReference type="Pfam" id="PF01061">
    <property type="entry name" value="ABC2_membrane"/>
    <property type="match status" value="2"/>
</dbReference>
<evidence type="ECO:0000256" key="7">
    <source>
        <dbReference type="ARBA" id="ARBA00022741"/>
    </source>
</evidence>
<proteinExistence type="inferred from homology"/>
<dbReference type="PANTHER" id="PTHR19241">
    <property type="entry name" value="ATP-BINDING CASSETTE TRANSPORTER"/>
    <property type="match status" value="1"/>
</dbReference>
<feature type="transmembrane region" description="Helical" evidence="15">
    <location>
        <begin position="1259"/>
        <end position="1280"/>
    </location>
</feature>
<feature type="transmembrane region" description="Helical" evidence="15">
    <location>
        <begin position="699"/>
        <end position="718"/>
    </location>
</feature>
<reference evidence="17" key="2">
    <citation type="submission" date="2023-06" db="EMBL/GenBank/DDBJ databases">
        <authorList>
            <consortium name="Lawrence Berkeley National Laboratory"/>
            <person name="Haridas S."/>
            <person name="Hensen N."/>
            <person name="Bonometti L."/>
            <person name="Westerberg I."/>
            <person name="Brannstrom I.O."/>
            <person name="Guillou S."/>
            <person name="Cros-Aarteil S."/>
            <person name="Calhoun S."/>
            <person name="Kuo A."/>
            <person name="Mondo S."/>
            <person name="Pangilinan J."/>
            <person name="Riley R."/>
            <person name="Labutti K."/>
            <person name="Andreopoulos B."/>
            <person name="Lipzen A."/>
            <person name="Chen C."/>
            <person name="Yanf M."/>
            <person name="Daum C."/>
            <person name="Ng V."/>
            <person name="Clum A."/>
            <person name="Steindorff A."/>
            <person name="Ohm R."/>
            <person name="Martin F."/>
            <person name="Silar P."/>
            <person name="Natvig D."/>
            <person name="Lalanne C."/>
            <person name="Gautier V."/>
            <person name="Ament-Velasquez S.L."/>
            <person name="Kruys A."/>
            <person name="Hutchinson M.I."/>
            <person name="Powell A.J."/>
            <person name="Barry K."/>
            <person name="Miller A.N."/>
            <person name="Grigoriev I.V."/>
            <person name="Debuchy R."/>
            <person name="Gladieux P."/>
            <person name="Thoren M.H."/>
            <person name="Johannesson H."/>
        </authorList>
    </citation>
    <scope>NUCLEOTIDE SEQUENCE</scope>
    <source>
        <strain evidence="17">CBS 958.72</strain>
    </source>
</reference>
<dbReference type="Proteomes" id="UP001287356">
    <property type="component" value="Unassembled WGS sequence"/>
</dbReference>
<evidence type="ECO:0000256" key="2">
    <source>
        <dbReference type="ARBA" id="ARBA00006012"/>
    </source>
</evidence>
<dbReference type="InterPro" id="IPR010929">
    <property type="entry name" value="PDR_CDR_ABC"/>
</dbReference>
<feature type="compositionally biased region" description="Basic and acidic residues" evidence="14">
    <location>
        <begin position="8"/>
        <end position="49"/>
    </location>
</feature>
<feature type="region of interest" description="Disordered" evidence="14">
    <location>
        <begin position="885"/>
        <end position="905"/>
    </location>
</feature>
<feature type="transmembrane region" description="Helical" evidence="15">
    <location>
        <begin position="1371"/>
        <end position="1390"/>
    </location>
</feature>
<dbReference type="Gene3D" id="3.40.50.300">
    <property type="entry name" value="P-loop containing nucleotide triphosphate hydrolases"/>
    <property type="match status" value="2"/>
</dbReference>
<evidence type="ECO:0000256" key="13">
    <source>
        <dbReference type="ARBA" id="ARBA00069001"/>
    </source>
</evidence>
<feature type="transmembrane region" description="Helical" evidence="15">
    <location>
        <begin position="617"/>
        <end position="636"/>
    </location>
</feature>
<dbReference type="InterPro" id="IPR003439">
    <property type="entry name" value="ABC_transporter-like_ATP-bd"/>
</dbReference>
<dbReference type="InterPro" id="IPR027417">
    <property type="entry name" value="P-loop_NTPase"/>
</dbReference>
<feature type="compositionally biased region" description="Polar residues" evidence="14">
    <location>
        <begin position="89"/>
        <end position="112"/>
    </location>
</feature>
<evidence type="ECO:0000259" key="16">
    <source>
        <dbReference type="PROSITE" id="PS50893"/>
    </source>
</evidence>
<dbReference type="InterPro" id="IPR017871">
    <property type="entry name" value="ABC_transporter-like_CS"/>
</dbReference>
<evidence type="ECO:0000256" key="10">
    <source>
        <dbReference type="ARBA" id="ARBA00023136"/>
    </source>
</evidence>
<evidence type="ECO:0000256" key="8">
    <source>
        <dbReference type="ARBA" id="ARBA00022840"/>
    </source>
</evidence>
<dbReference type="InterPro" id="IPR029481">
    <property type="entry name" value="ABC_trans_N"/>
</dbReference>
<gene>
    <name evidence="17" type="ORF">B0T24DRAFT_389206</name>
</gene>
<feature type="transmembrane region" description="Helical" evidence="15">
    <location>
        <begin position="1331"/>
        <end position="1359"/>
    </location>
</feature>
<name>A0AAE0JZQ2_9PEZI</name>
<keyword evidence="10 15" id="KW-0472">Membrane</keyword>
<dbReference type="PROSITE" id="PS50893">
    <property type="entry name" value="ABC_TRANSPORTER_2"/>
    <property type="match status" value="2"/>
</dbReference>
<dbReference type="CDD" id="cd03233">
    <property type="entry name" value="ABCG_PDR_domain1"/>
    <property type="match status" value="1"/>
</dbReference>
<protein>
    <recommendedName>
        <fullName evidence="13">ABC multidrug transporter atrF</fullName>
    </recommendedName>
</protein>
<evidence type="ECO:0000256" key="6">
    <source>
        <dbReference type="ARBA" id="ARBA00022737"/>
    </source>
</evidence>
<comment type="similarity">
    <text evidence="2">Belongs to the ABC transporter superfamily. ABCG family. PDR (TC 3.A.1.205) subfamily.</text>
</comment>
<dbReference type="CDD" id="cd03232">
    <property type="entry name" value="ABCG_PDR_domain2"/>
    <property type="match status" value="1"/>
</dbReference>
<keyword evidence="9 15" id="KW-1133">Transmembrane helix</keyword>
<comment type="caution">
    <text evidence="17">The sequence shown here is derived from an EMBL/GenBank/DDBJ whole genome shotgun (WGS) entry which is preliminary data.</text>
</comment>
<keyword evidence="18" id="KW-1185">Reference proteome</keyword>
<dbReference type="GO" id="GO:0140359">
    <property type="term" value="F:ABC-type transporter activity"/>
    <property type="evidence" value="ECO:0007669"/>
    <property type="project" value="InterPro"/>
</dbReference>
<keyword evidence="6" id="KW-0677">Repeat</keyword>
<dbReference type="Pfam" id="PF06422">
    <property type="entry name" value="PDR_CDR"/>
    <property type="match status" value="1"/>
</dbReference>
<feature type="domain" description="ABC transporter" evidence="16">
    <location>
        <begin position="230"/>
        <end position="476"/>
    </location>
</feature>
<accession>A0AAE0JZQ2</accession>
<dbReference type="FunFam" id="3.40.50.300:FF:001650">
    <property type="entry name" value="ABC drug exporter AtrF"/>
    <property type="match status" value="1"/>
</dbReference>
<dbReference type="FunFam" id="3.40.50.300:FF:000054">
    <property type="entry name" value="ABC multidrug transporter atrF"/>
    <property type="match status" value="1"/>
</dbReference>
<comment type="subcellular location">
    <subcellularLocation>
        <location evidence="1">Cell membrane</location>
        <topology evidence="1">Multi-pass membrane protein</topology>
    </subcellularLocation>
</comment>
<dbReference type="Pfam" id="PF00005">
    <property type="entry name" value="ABC_tran"/>
    <property type="match status" value="2"/>
</dbReference>
<dbReference type="GO" id="GO:0016887">
    <property type="term" value="F:ATP hydrolysis activity"/>
    <property type="evidence" value="ECO:0007669"/>
    <property type="project" value="InterPro"/>
</dbReference>
<keyword evidence="7" id="KW-0547">Nucleotide-binding</keyword>
<dbReference type="PROSITE" id="PS00211">
    <property type="entry name" value="ABC_TRANSPORTER_1"/>
    <property type="match status" value="1"/>
</dbReference>
<dbReference type="InterPro" id="IPR034001">
    <property type="entry name" value="ABCG_PDR_1"/>
</dbReference>
<dbReference type="SMART" id="SM00382">
    <property type="entry name" value="AAA"/>
    <property type="match status" value="2"/>
</dbReference>
<evidence type="ECO:0000256" key="4">
    <source>
        <dbReference type="ARBA" id="ARBA00022475"/>
    </source>
</evidence>